<dbReference type="GO" id="GO:0003677">
    <property type="term" value="F:DNA binding"/>
    <property type="evidence" value="ECO:0007669"/>
    <property type="project" value="UniProtKB-KW"/>
</dbReference>
<sequence>MLLGLDEGTRSNYGAGLLRFTQFCDVLAIREEARMPASAHLLAIFASDAAGYNSDSTLNNWLAGLKTWHDINGAEWNGDSPQMRRVKAGVKKLVPATSKRAKRPPVTLEHMYALYLSLDLTNCKDAAIWVVACVAFWGCCRLGELLPSNKAAFHPSHHVTRGEQVHFETENGGKAVSTGFHIPWTKVTKEEGADICVSEPETALSTQYAMRQHLHANKNVPAYASLFAFEKDGRGYHNITKSEYLTRVNTIWKSGGLLAVNGHSARIGARTMVIALVLALLAEDPDDFTTFHQPAIWSEQDFTGI</sequence>
<keyword evidence="1" id="KW-0238">DNA-binding</keyword>
<dbReference type="SUPFAM" id="SSF47823">
    <property type="entry name" value="lambda integrase-like, N-terminal domain"/>
    <property type="match status" value="1"/>
</dbReference>
<dbReference type="Proteomes" id="UP001221757">
    <property type="component" value="Unassembled WGS sequence"/>
</dbReference>
<reference evidence="2" key="1">
    <citation type="submission" date="2023-03" db="EMBL/GenBank/DDBJ databases">
        <title>Massive genome expansion in bonnet fungi (Mycena s.s.) driven by repeated elements and novel gene families across ecological guilds.</title>
        <authorList>
            <consortium name="Lawrence Berkeley National Laboratory"/>
            <person name="Harder C.B."/>
            <person name="Miyauchi S."/>
            <person name="Viragh M."/>
            <person name="Kuo A."/>
            <person name="Thoen E."/>
            <person name="Andreopoulos B."/>
            <person name="Lu D."/>
            <person name="Skrede I."/>
            <person name="Drula E."/>
            <person name="Henrissat B."/>
            <person name="Morin E."/>
            <person name="Kohler A."/>
            <person name="Barry K."/>
            <person name="LaButti K."/>
            <person name="Morin E."/>
            <person name="Salamov A."/>
            <person name="Lipzen A."/>
            <person name="Mereny Z."/>
            <person name="Hegedus B."/>
            <person name="Baldrian P."/>
            <person name="Stursova M."/>
            <person name="Weitz H."/>
            <person name="Taylor A."/>
            <person name="Grigoriev I.V."/>
            <person name="Nagy L.G."/>
            <person name="Martin F."/>
            <person name="Kauserud H."/>
        </authorList>
    </citation>
    <scope>NUCLEOTIDE SEQUENCE</scope>
    <source>
        <strain evidence="2">CBHHK067</strain>
    </source>
</reference>
<dbReference type="Gene3D" id="1.10.150.130">
    <property type="match status" value="1"/>
</dbReference>
<dbReference type="AlphaFoldDB" id="A0AAD7C0P3"/>
<gene>
    <name evidence="2" type="ORF">B0H17DRAFT_1217214</name>
</gene>
<dbReference type="PANTHER" id="PTHR34605">
    <property type="entry name" value="PHAGE_INTEGRASE DOMAIN-CONTAINING PROTEIN"/>
    <property type="match status" value="1"/>
</dbReference>
<evidence type="ECO:0000313" key="2">
    <source>
        <dbReference type="EMBL" id="KAJ7635911.1"/>
    </source>
</evidence>
<dbReference type="InterPro" id="IPR010998">
    <property type="entry name" value="Integrase_recombinase_N"/>
</dbReference>
<protein>
    <submittedName>
        <fullName evidence="2">Uncharacterized protein</fullName>
    </submittedName>
</protein>
<organism evidence="2 3">
    <name type="scientific">Mycena rosella</name>
    <name type="common">Pink bonnet</name>
    <name type="synonym">Agaricus rosellus</name>
    <dbReference type="NCBI Taxonomy" id="1033263"/>
    <lineage>
        <taxon>Eukaryota</taxon>
        <taxon>Fungi</taxon>
        <taxon>Dikarya</taxon>
        <taxon>Basidiomycota</taxon>
        <taxon>Agaricomycotina</taxon>
        <taxon>Agaricomycetes</taxon>
        <taxon>Agaricomycetidae</taxon>
        <taxon>Agaricales</taxon>
        <taxon>Marasmiineae</taxon>
        <taxon>Mycenaceae</taxon>
        <taxon>Mycena</taxon>
    </lineage>
</organism>
<dbReference type="PANTHER" id="PTHR34605:SF4">
    <property type="entry name" value="DNA ADENINE METHYLTRANSFERASE"/>
    <property type="match status" value="1"/>
</dbReference>
<dbReference type="InterPro" id="IPR052925">
    <property type="entry name" value="Phage_Integrase-like_Recomb"/>
</dbReference>
<comment type="caution">
    <text evidence="2">The sequence shown here is derived from an EMBL/GenBank/DDBJ whole genome shotgun (WGS) entry which is preliminary data.</text>
</comment>
<name>A0AAD7C0P3_MYCRO</name>
<accession>A0AAD7C0P3</accession>
<keyword evidence="3" id="KW-1185">Reference proteome</keyword>
<proteinExistence type="predicted"/>
<evidence type="ECO:0000313" key="3">
    <source>
        <dbReference type="Proteomes" id="UP001221757"/>
    </source>
</evidence>
<dbReference type="EMBL" id="JARKIE010000465">
    <property type="protein sequence ID" value="KAJ7635911.1"/>
    <property type="molecule type" value="Genomic_DNA"/>
</dbReference>
<evidence type="ECO:0000256" key="1">
    <source>
        <dbReference type="ARBA" id="ARBA00023125"/>
    </source>
</evidence>